<dbReference type="EMBL" id="JAANXD010000001">
    <property type="protein sequence ID" value="MBS1256985.1"/>
    <property type="molecule type" value="Genomic_DNA"/>
</dbReference>
<proteinExistence type="predicted"/>
<gene>
    <name evidence="1" type="ORF">MAG551_00020</name>
</gene>
<evidence type="ECO:0000313" key="2">
    <source>
        <dbReference type="Proteomes" id="UP000722750"/>
    </source>
</evidence>
<dbReference type="Proteomes" id="UP000722750">
    <property type="component" value="Unassembled WGS sequence"/>
</dbReference>
<protein>
    <submittedName>
        <fullName evidence="1">Uncharacterized protein</fullName>
    </submittedName>
</protein>
<organism evidence="1 2">
    <name type="scientific">Candidatus Scalindua arabica</name>
    <dbReference type="NCBI Taxonomy" id="1127984"/>
    <lineage>
        <taxon>Bacteria</taxon>
        <taxon>Pseudomonadati</taxon>
        <taxon>Planctomycetota</taxon>
        <taxon>Candidatus Brocadiia</taxon>
        <taxon>Candidatus Brocadiales</taxon>
        <taxon>Candidatus Scalinduaceae</taxon>
        <taxon>Candidatus Scalindua</taxon>
    </lineage>
</organism>
<dbReference type="AlphaFoldDB" id="A0A941VYE4"/>
<sequence length="72" mass="8587">MSIDGYIDYKRREYCKDIKCPVQLDLDAQDEGSEEYERIRAICKNECIHTTYEFHHWLINKGYLVIKPGESD</sequence>
<evidence type="ECO:0000313" key="1">
    <source>
        <dbReference type="EMBL" id="MBS1256985.1"/>
    </source>
</evidence>
<comment type="caution">
    <text evidence="1">The sequence shown here is derived from an EMBL/GenBank/DDBJ whole genome shotgun (WGS) entry which is preliminary data.</text>
</comment>
<name>A0A941VYE4_9BACT</name>
<accession>A0A941VYE4</accession>
<reference evidence="1" key="1">
    <citation type="journal article" date="2021" name="ISME J.">
        <title>Fine-scale metabolic discontinuity in a stratified prokaryote microbiome of a Red Sea deep halocline.</title>
        <authorList>
            <person name="Michoud G."/>
            <person name="Ngugi D.K."/>
            <person name="Barozzi A."/>
            <person name="Merlino G."/>
            <person name="Calleja M.L."/>
            <person name="Delgado-Huertas A."/>
            <person name="Moran X.A.G."/>
            <person name="Daffonchio D."/>
        </authorList>
    </citation>
    <scope>NUCLEOTIDE SEQUENCE</scope>
    <source>
        <strain evidence="1">SuakinDeep_MAG55_1</strain>
    </source>
</reference>